<keyword evidence="5" id="KW-1185">Reference proteome</keyword>
<dbReference type="SUPFAM" id="SSF75620">
    <property type="entry name" value="Release factor"/>
    <property type="match status" value="1"/>
</dbReference>
<proteinExistence type="inferred from homology"/>
<dbReference type="NCBIfam" id="NF006718">
    <property type="entry name" value="PRK09256.1"/>
    <property type="match status" value="1"/>
</dbReference>
<evidence type="ECO:0000259" key="3">
    <source>
        <dbReference type="PROSITE" id="PS00745"/>
    </source>
</evidence>
<dbReference type="RefSeq" id="WP_092345063.1">
    <property type="nucleotide sequence ID" value="NZ_FNQN01000002.1"/>
</dbReference>
<dbReference type="GO" id="GO:0072344">
    <property type="term" value="P:rescue of stalled ribosome"/>
    <property type="evidence" value="ECO:0007669"/>
    <property type="project" value="TreeGrafter"/>
</dbReference>
<dbReference type="PANTHER" id="PTHR47814">
    <property type="entry name" value="PEPTIDYL-TRNA HYDROLASE ARFB"/>
    <property type="match status" value="1"/>
</dbReference>
<dbReference type="InterPro" id="IPR045853">
    <property type="entry name" value="Pep_chain_release_fac_I_sf"/>
</dbReference>
<feature type="compositionally biased region" description="Basic residues" evidence="2">
    <location>
        <begin position="105"/>
        <end position="128"/>
    </location>
</feature>
<dbReference type="AlphaFoldDB" id="A0A1H3X7L9"/>
<dbReference type="STRING" id="37625.SAMN05660420_00855"/>
<dbReference type="OrthoDB" id="9815709at2"/>
<dbReference type="InterPro" id="IPR000352">
    <property type="entry name" value="Pep_chain_release_fac_I"/>
</dbReference>
<accession>A0A1H3X7L9</accession>
<evidence type="ECO:0000256" key="1">
    <source>
        <dbReference type="ARBA" id="ARBA00010835"/>
    </source>
</evidence>
<comment type="similarity">
    <text evidence="1">Belongs to the prokaryotic/mitochondrial release factor family.</text>
</comment>
<dbReference type="Proteomes" id="UP000199409">
    <property type="component" value="Unassembled WGS sequence"/>
</dbReference>
<dbReference type="PANTHER" id="PTHR47814:SF1">
    <property type="entry name" value="PEPTIDYL-TRNA HYDROLASE ARFB"/>
    <property type="match status" value="1"/>
</dbReference>
<sequence length="139" mass="15997">MEDLQITEDIIITKQEIDLTAIRSQGAGGQNVNKVATGIHLRFDVQNSSLPDDIKLRLQQSADQRISKEGIIVIKSQQTRSQEKNRIIALQMLQSLIQAAMVTQRPRKKTRPSRSSQKKRIEKKKLHSRMKELRRKITD</sequence>
<name>A0A1H3X7L9_9BACT</name>
<dbReference type="Pfam" id="PF00472">
    <property type="entry name" value="RF-1"/>
    <property type="match status" value="1"/>
</dbReference>
<dbReference type="GO" id="GO:0043022">
    <property type="term" value="F:ribosome binding"/>
    <property type="evidence" value="ECO:0007669"/>
    <property type="project" value="TreeGrafter"/>
</dbReference>
<feature type="region of interest" description="Disordered" evidence="2">
    <location>
        <begin position="102"/>
        <end position="139"/>
    </location>
</feature>
<feature type="compositionally biased region" description="Basic and acidic residues" evidence="2">
    <location>
        <begin position="129"/>
        <end position="139"/>
    </location>
</feature>
<dbReference type="GO" id="GO:0003747">
    <property type="term" value="F:translation release factor activity"/>
    <property type="evidence" value="ECO:0007669"/>
    <property type="project" value="InterPro"/>
</dbReference>
<dbReference type="PROSITE" id="PS00745">
    <property type="entry name" value="RF_PROK_I"/>
    <property type="match status" value="1"/>
</dbReference>
<evidence type="ECO:0000313" key="5">
    <source>
        <dbReference type="Proteomes" id="UP000199409"/>
    </source>
</evidence>
<dbReference type="Gene3D" id="3.30.160.20">
    <property type="match status" value="1"/>
</dbReference>
<reference evidence="4 5" key="1">
    <citation type="submission" date="2016-10" db="EMBL/GenBank/DDBJ databases">
        <authorList>
            <person name="de Groot N.N."/>
        </authorList>
    </citation>
    <scope>NUCLEOTIDE SEQUENCE [LARGE SCALE GENOMIC DNA]</scope>
    <source>
        <strain evidence="4 5">DSM 7343</strain>
    </source>
</reference>
<organism evidence="4 5">
    <name type="scientific">Desulfuromusa kysingii</name>
    <dbReference type="NCBI Taxonomy" id="37625"/>
    <lineage>
        <taxon>Bacteria</taxon>
        <taxon>Pseudomonadati</taxon>
        <taxon>Thermodesulfobacteriota</taxon>
        <taxon>Desulfuromonadia</taxon>
        <taxon>Desulfuromonadales</taxon>
        <taxon>Geopsychrobacteraceae</taxon>
        <taxon>Desulfuromusa</taxon>
    </lineage>
</organism>
<dbReference type="EMBL" id="FNQN01000002">
    <property type="protein sequence ID" value="SDZ95240.1"/>
    <property type="molecule type" value="Genomic_DNA"/>
</dbReference>
<protein>
    <submittedName>
        <fullName evidence="4">Ribosome-associated protein</fullName>
    </submittedName>
</protein>
<dbReference type="GO" id="GO:0004045">
    <property type="term" value="F:peptidyl-tRNA hydrolase activity"/>
    <property type="evidence" value="ECO:0007669"/>
    <property type="project" value="TreeGrafter"/>
</dbReference>
<gene>
    <name evidence="4" type="ORF">SAMN05660420_00855</name>
</gene>
<evidence type="ECO:0000256" key="2">
    <source>
        <dbReference type="SAM" id="MobiDB-lite"/>
    </source>
</evidence>
<feature type="domain" description="Prokaryotic-type class I peptide chain release factors" evidence="3">
    <location>
        <begin position="23"/>
        <end position="39"/>
    </location>
</feature>
<evidence type="ECO:0000313" key="4">
    <source>
        <dbReference type="EMBL" id="SDZ95240.1"/>
    </source>
</evidence>